<name>A0A0B1RWW3_OESDE</name>
<accession>A0A0B1RWW3</accession>
<reference evidence="1 2" key="1">
    <citation type="submission" date="2014-03" db="EMBL/GenBank/DDBJ databases">
        <title>Draft genome of the hookworm Oesophagostomum dentatum.</title>
        <authorList>
            <person name="Mitreva M."/>
        </authorList>
    </citation>
    <scope>NUCLEOTIDE SEQUENCE [LARGE SCALE GENOMIC DNA]</scope>
    <source>
        <strain evidence="1 2">OD-Hann</strain>
    </source>
</reference>
<sequence>MDEMAFRLARHQEHHSEDVFVHRWENVPANLSNGGDFVDKVFPQWIRKNKVMDNANISGWLKSKLGMLLRL</sequence>
<gene>
    <name evidence="1" type="ORF">OESDEN_24717</name>
</gene>
<organism evidence="1 2">
    <name type="scientific">Oesophagostomum dentatum</name>
    <name type="common">Nodular worm</name>
    <dbReference type="NCBI Taxonomy" id="61180"/>
    <lineage>
        <taxon>Eukaryota</taxon>
        <taxon>Metazoa</taxon>
        <taxon>Ecdysozoa</taxon>
        <taxon>Nematoda</taxon>
        <taxon>Chromadorea</taxon>
        <taxon>Rhabditida</taxon>
        <taxon>Rhabditina</taxon>
        <taxon>Rhabditomorpha</taxon>
        <taxon>Strongyloidea</taxon>
        <taxon>Strongylidae</taxon>
        <taxon>Oesophagostomum</taxon>
    </lineage>
</organism>
<evidence type="ECO:0000313" key="2">
    <source>
        <dbReference type="Proteomes" id="UP000053660"/>
    </source>
</evidence>
<dbReference type="EMBL" id="KN612519">
    <property type="protein sequence ID" value="KHJ75667.1"/>
    <property type="molecule type" value="Genomic_DNA"/>
</dbReference>
<keyword evidence="2" id="KW-1185">Reference proteome</keyword>
<proteinExistence type="predicted"/>
<dbReference type="AlphaFoldDB" id="A0A0B1RWW3"/>
<evidence type="ECO:0000313" key="1">
    <source>
        <dbReference type="EMBL" id="KHJ75667.1"/>
    </source>
</evidence>
<dbReference type="Proteomes" id="UP000053660">
    <property type="component" value="Unassembled WGS sequence"/>
</dbReference>
<protein>
    <submittedName>
        <fullName evidence="1">Uncharacterized protein</fullName>
    </submittedName>
</protein>